<dbReference type="Proteomes" id="UP000332933">
    <property type="component" value="Unassembled WGS sequence"/>
</dbReference>
<dbReference type="InterPro" id="IPR052050">
    <property type="entry name" value="SecEffector_AnkRepeat"/>
</dbReference>
<dbReference type="SUPFAM" id="SSF48403">
    <property type="entry name" value="Ankyrin repeat"/>
    <property type="match status" value="1"/>
</dbReference>
<dbReference type="OrthoDB" id="88700at2759"/>
<organism evidence="2 3">
    <name type="scientific">Aphanomyces stellatus</name>
    <dbReference type="NCBI Taxonomy" id="120398"/>
    <lineage>
        <taxon>Eukaryota</taxon>
        <taxon>Sar</taxon>
        <taxon>Stramenopiles</taxon>
        <taxon>Oomycota</taxon>
        <taxon>Saprolegniomycetes</taxon>
        <taxon>Saprolegniales</taxon>
        <taxon>Verrucalvaceae</taxon>
        <taxon>Aphanomyces</taxon>
    </lineage>
</organism>
<gene>
    <name evidence="2" type="primary">Aste57867_5247</name>
    <name evidence="1" type="ORF">As57867_005234</name>
    <name evidence="2" type="ORF">ASTE57867_5247</name>
</gene>
<dbReference type="EMBL" id="VJMH01001585">
    <property type="protein sequence ID" value="KAF0711490.1"/>
    <property type="molecule type" value="Genomic_DNA"/>
</dbReference>
<name>A0A485KH78_9STRA</name>
<sequence>MATPVASPALSPAAARVLHTFPLVTLICRFQAGTFEAISSMKQWPSIDGLHGPLLVAPTLSTWPSRIVGAVNLSLDELPSMMDTRRAVVKRILARSDHSAALHHAMTQNAHVRTVVAEFAAFDGLPRLLQDSYLNAGDQKIRTRWYVCAPETGQSIDPPRSLLQLAAFHGHMSIWRVLRFVNYPMFSGNGWDMAYTAIEVAATRGHVAFLDAQRRFCGRFSAIVPPSPDDDRVSGMVTRMPLLDAICAKGHTRVVHSLLGATTLHTSTAMDTAAANGHLDVVRMLHELSSQGCTTNAMDQAAIHGHDKVVRFLHANRSEGCTVAAMDAYIGRGDVDMVHFLHSNRPEKCSTTALREATVRGHFLMVKYLVDHKVVVPTETELEAAAVHGHLKIVEYLYNGRRGKTLCVAAALQAASNANSDAIVTYLDARRCSCCESTPLELLVAKRHQPKRKRR</sequence>
<reference evidence="2 3" key="1">
    <citation type="submission" date="2019-03" db="EMBL/GenBank/DDBJ databases">
        <authorList>
            <person name="Gaulin E."/>
            <person name="Dumas B."/>
        </authorList>
    </citation>
    <scope>NUCLEOTIDE SEQUENCE [LARGE SCALE GENOMIC DNA]</scope>
    <source>
        <strain evidence="2">CBS 568.67</strain>
    </source>
</reference>
<accession>A0A485KH78</accession>
<dbReference type="Pfam" id="PF12796">
    <property type="entry name" value="Ank_2"/>
    <property type="match status" value="1"/>
</dbReference>
<evidence type="ECO:0000313" key="2">
    <source>
        <dbReference type="EMBL" id="VFT82320.1"/>
    </source>
</evidence>
<dbReference type="PANTHER" id="PTHR46586:SF3">
    <property type="entry name" value="ANKYRIN REPEAT-CONTAINING PROTEIN"/>
    <property type="match status" value="1"/>
</dbReference>
<dbReference type="PANTHER" id="PTHR46586">
    <property type="entry name" value="ANKYRIN REPEAT-CONTAINING PROTEIN"/>
    <property type="match status" value="1"/>
</dbReference>
<dbReference type="InterPro" id="IPR002110">
    <property type="entry name" value="Ankyrin_rpt"/>
</dbReference>
<dbReference type="InterPro" id="IPR036770">
    <property type="entry name" value="Ankyrin_rpt-contain_sf"/>
</dbReference>
<dbReference type="EMBL" id="CAADRA010001586">
    <property type="protein sequence ID" value="VFT82320.1"/>
    <property type="molecule type" value="Genomic_DNA"/>
</dbReference>
<evidence type="ECO:0000313" key="3">
    <source>
        <dbReference type="Proteomes" id="UP000332933"/>
    </source>
</evidence>
<dbReference type="Gene3D" id="1.25.40.20">
    <property type="entry name" value="Ankyrin repeat-containing domain"/>
    <property type="match status" value="2"/>
</dbReference>
<reference evidence="1" key="2">
    <citation type="submission" date="2019-06" db="EMBL/GenBank/DDBJ databases">
        <title>Genomics analysis of Aphanomyces spp. identifies a new class of oomycete effector associated with host adaptation.</title>
        <authorList>
            <person name="Gaulin E."/>
        </authorList>
    </citation>
    <scope>NUCLEOTIDE SEQUENCE</scope>
    <source>
        <strain evidence="1">CBS 578.67</strain>
    </source>
</reference>
<keyword evidence="3" id="KW-1185">Reference proteome</keyword>
<proteinExistence type="predicted"/>
<dbReference type="AlphaFoldDB" id="A0A485KH78"/>
<protein>
    <submittedName>
        <fullName evidence="2">Aste57867_5247 protein</fullName>
    </submittedName>
</protein>
<evidence type="ECO:0000313" key="1">
    <source>
        <dbReference type="EMBL" id="KAF0711490.1"/>
    </source>
</evidence>